<dbReference type="Pfam" id="PF12680">
    <property type="entry name" value="SnoaL_2"/>
    <property type="match status" value="1"/>
</dbReference>
<comment type="caution">
    <text evidence="2">The sequence shown here is derived from an EMBL/GenBank/DDBJ whole genome shotgun (WGS) entry which is preliminary data.</text>
</comment>
<evidence type="ECO:0000313" key="2">
    <source>
        <dbReference type="EMBL" id="GLY69642.1"/>
    </source>
</evidence>
<keyword evidence="3" id="KW-1185">Reference proteome</keyword>
<organism evidence="2 3">
    <name type="scientific">Amycolatopsis taiwanensis</name>
    <dbReference type="NCBI Taxonomy" id="342230"/>
    <lineage>
        <taxon>Bacteria</taxon>
        <taxon>Bacillati</taxon>
        <taxon>Actinomycetota</taxon>
        <taxon>Actinomycetes</taxon>
        <taxon>Pseudonocardiales</taxon>
        <taxon>Pseudonocardiaceae</taxon>
        <taxon>Amycolatopsis</taxon>
    </lineage>
</organism>
<name>A0A9W6R8S4_9PSEU</name>
<dbReference type="RefSeq" id="WP_027945858.1">
    <property type="nucleotide sequence ID" value="NZ_BSTI01000017.1"/>
</dbReference>
<keyword evidence="2" id="KW-0413">Isomerase</keyword>
<evidence type="ECO:0000259" key="1">
    <source>
        <dbReference type="Pfam" id="PF12680"/>
    </source>
</evidence>
<dbReference type="SUPFAM" id="SSF54427">
    <property type="entry name" value="NTF2-like"/>
    <property type="match status" value="1"/>
</dbReference>
<dbReference type="Gene3D" id="3.10.450.50">
    <property type="match status" value="1"/>
</dbReference>
<dbReference type="InterPro" id="IPR037401">
    <property type="entry name" value="SnoaL-like"/>
</dbReference>
<dbReference type="Proteomes" id="UP001165136">
    <property type="component" value="Unassembled WGS sequence"/>
</dbReference>
<proteinExistence type="predicted"/>
<sequence length="134" mass="15185">MTSVEEHPNVQLLKKVYAAFGVGDVETASQYWHEDAVHHYPGRNPLSGTHKGLEDSIAFANKIFELTEGKLFMEAWEVGASEGHGFALLNTRYERKGKVLEMPFVNVARIVDGKIAEFWTYPEDVHATDEFWNS</sequence>
<dbReference type="GO" id="GO:0016853">
    <property type="term" value="F:isomerase activity"/>
    <property type="evidence" value="ECO:0007669"/>
    <property type="project" value="UniProtKB-KW"/>
</dbReference>
<dbReference type="AlphaFoldDB" id="A0A9W6R8S4"/>
<dbReference type="EMBL" id="BSTI01000017">
    <property type="protein sequence ID" value="GLY69642.1"/>
    <property type="molecule type" value="Genomic_DNA"/>
</dbReference>
<dbReference type="InterPro" id="IPR032710">
    <property type="entry name" value="NTF2-like_dom_sf"/>
</dbReference>
<evidence type="ECO:0000313" key="3">
    <source>
        <dbReference type="Proteomes" id="UP001165136"/>
    </source>
</evidence>
<gene>
    <name evidence="2" type="ORF">Atai01_62610</name>
</gene>
<reference evidence="2" key="1">
    <citation type="submission" date="2023-03" db="EMBL/GenBank/DDBJ databases">
        <title>Amycolatopsis taiwanensis NBRC 103393.</title>
        <authorList>
            <person name="Ichikawa N."/>
            <person name="Sato H."/>
            <person name="Tonouchi N."/>
        </authorList>
    </citation>
    <scope>NUCLEOTIDE SEQUENCE</scope>
    <source>
        <strain evidence="2">NBRC 103393</strain>
    </source>
</reference>
<protein>
    <submittedName>
        <fullName evidence="2">Ketosteroid isomerase</fullName>
    </submittedName>
</protein>
<accession>A0A9W6R8S4</accession>
<feature type="domain" description="SnoaL-like" evidence="1">
    <location>
        <begin position="14"/>
        <end position="117"/>
    </location>
</feature>